<dbReference type="SUPFAM" id="SSF47473">
    <property type="entry name" value="EF-hand"/>
    <property type="match status" value="1"/>
</dbReference>
<dbReference type="InterPro" id="IPR011992">
    <property type="entry name" value="EF-hand-dom_pair"/>
</dbReference>
<dbReference type="GO" id="GO:0005524">
    <property type="term" value="F:ATP binding"/>
    <property type="evidence" value="ECO:0007669"/>
    <property type="project" value="InterPro"/>
</dbReference>
<dbReference type="SUPFAM" id="SSF52540">
    <property type="entry name" value="P-loop containing nucleoside triphosphate hydrolases"/>
    <property type="match status" value="1"/>
</dbReference>
<feature type="region of interest" description="Disordered" evidence="5">
    <location>
        <begin position="415"/>
        <end position="441"/>
    </location>
</feature>
<dbReference type="GO" id="GO:0006139">
    <property type="term" value="P:nucleobase-containing compound metabolic process"/>
    <property type="evidence" value="ECO:0007669"/>
    <property type="project" value="InterPro"/>
</dbReference>
<dbReference type="EMBL" id="HBFU01001293">
    <property type="protein sequence ID" value="CAD8926899.1"/>
    <property type="molecule type" value="Transcribed_RNA"/>
</dbReference>
<dbReference type="GO" id="GO:0019205">
    <property type="term" value="F:nucleobase-containing compound kinase activity"/>
    <property type="evidence" value="ECO:0007669"/>
    <property type="project" value="InterPro"/>
</dbReference>
<evidence type="ECO:0000256" key="2">
    <source>
        <dbReference type="ARBA" id="ARBA00022741"/>
    </source>
</evidence>
<keyword evidence="2" id="KW-0547">Nucleotide-binding</keyword>
<feature type="compositionally biased region" description="Low complexity" evidence="5">
    <location>
        <begin position="415"/>
        <end position="424"/>
    </location>
</feature>
<dbReference type="HAMAP" id="MF_00235">
    <property type="entry name" value="Adenylate_kinase_Adk"/>
    <property type="match status" value="1"/>
</dbReference>
<keyword evidence="3 4" id="KW-0418">Kinase</keyword>
<organism evidence="6">
    <name type="scientific">Skeletonema marinoi</name>
    <dbReference type="NCBI Taxonomy" id="267567"/>
    <lineage>
        <taxon>Eukaryota</taxon>
        <taxon>Sar</taxon>
        <taxon>Stramenopiles</taxon>
        <taxon>Ochrophyta</taxon>
        <taxon>Bacillariophyta</taxon>
        <taxon>Coscinodiscophyceae</taxon>
        <taxon>Thalassiosirophycidae</taxon>
        <taxon>Thalassiosirales</taxon>
        <taxon>Skeletonemataceae</taxon>
        <taxon>Skeletonema</taxon>
        <taxon>Skeletonema marinoi-dohrnii complex</taxon>
    </lineage>
</organism>
<dbReference type="PANTHER" id="PTHR23359">
    <property type="entry name" value="NUCLEOTIDE KINASE"/>
    <property type="match status" value="1"/>
</dbReference>
<name>A0A7S1CU37_9STRA</name>
<dbReference type="CDD" id="cd01428">
    <property type="entry name" value="ADK"/>
    <property type="match status" value="1"/>
</dbReference>
<evidence type="ECO:0000256" key="4">
    <source>
        <dbReference type="RuleBase" id="RU003330"/>
    </source>
</evidence>
<keyword evidence="1 4" id="KW-0808">Transferase</keyword>
<comment type="similarity">
    <text evidence="4">Belongs to the adenylate kinase family.</text>
</comment>
<evidence type="ECO:0000313" key="6">
    <source>
        <dbReference type="EMBL" id="CAD8926899.1"/>
    </source>
</evidence>
<dbReference type="PRINTS" id="PR00094">
    <property type="entry name" value="ADENYLTKNASE"/>
</dbReference>
<dbReference type="AlphaFoldDB" id="A0A7S1CU37"/>
<evidence type="ECO:0008006" key="7">
    <source>
        <dbReference type="Google" id="ProtNLM"/>
    </source>
</evidence>
<proteinExistence type="inferred from homology"/>
<dbReference type="InterPro" id="IPR027417">
    <property type="entry name" value="P-loop_NTPase"/>
</dbReference>
<evidence type="ECO:0000256" key="5">
    <source>
        <dbReference type="SAM" id="MobiDB-lite"/>
    </source>
</evidence>
<gene>
    <name evidence="6" type="ORF">SMAR1040_LOCUS846</name>
</gene>
<protein>
    <recommendedName>
        <fullName evidence="7">Calmodulin</fullName>
    </recommendedName>
</protein>
<reference evidence="6" key="1">
    <citation type="submission" date="2021-01" db="EMBL/GenBank/DDBJ databases">
        <authorList>
            <person name="Corre E."/>
            <person name="Pelletier E."/>
            <person name="Niang G."/>
            <person name="Scheremetjew M."/>
            <person name="Finn R."/>
            <person name="Kale V."/>
            <person name="Holt S."/>
            <person name="Cochrane G."/>
            <person name="Meng A."/>
            <person name="Brown T."/>
            <person name="Cohen L."/>
        </authorList>
    </citation>
    <scope>NUCLEOTIDE SEQUENCE</scope>
    <source>
        <strain evidence="6">FE60</strain>
    </source>
</reference>
<dbReference type="PROSITE" id="PS00113">
    <property type="entry name" value="ADENYLATE_KINASE"/>
    <property type="match status" value="1"/>
</dbReference>
<accession>A0A7S1CU37</accession>
<dbReference type="InterPro" id="IPR000850">
    <property type="entry name" value="Adenylat/UMP-CMP_kin"/>
</dbReference>
<sequence>MNSIARLPIQLQRFSSSSFAPAFSSTSSPSLRQMSLQAASSRAVPAACTPASSSSLLHRQTTLPAAQQITQRYHYSTHSTPPSPRAVDHLANSPSHDRLPFHTQTECTTPQQQPGSIAFGECEISALSDLFFQFAKTDNLVDSDGPYLNLKRIKLLLESVGERPDESTLETLFDEINVSRDGKLRLNCFLNAADRILGQSPARIVLVVGGPGSGKGALCERLVKECGIIHLSCGEMLREEVEANTPLGREVKEIMERGELVSSATVTALMRRRMRSFPGRRVLLDGFPRSLENARDFVELCGPPELALHLDCEDTVLLERILARGGLTAREAKLAEEEGKDEGEAKAVRADDNIHTAISRLKNYHKHHRSTMDWLKKIKVPIVEIDCSGSKEEVWQQLMAIGRLMRPAVKLPSAAAVPTSSVASGDKSGEQSVSEDMQWIA</sequence>
<evidence type="ECO:0000256" key="1">
    <source>
        <dbReference type="ARBA" id="ARBA00022679"/>
    </source>
</evidence>
<dbReference type="Gene3D" id="3.40.50.300">
    <property type="entry name" value="P-loop containing nucleotide triphosphate hydrolases"/>
    <property type="match status" value="1"/>
</dbReference>
<evidence type="ECO:0000256" key="3">
    <source>
        <dbReference type="ARBA" id="ARBA00022777"/>
    </source>
</evidence>
<dbReference type="Pfam" id="PF00406">
    <property type="entry name" value="ADK"/>
    <property type="match status" value="1"/>
</dbReference>
<dbReference type="InterPro" id="IPR033690">
    <property type="entry name" value="Adenylat_kinase_CS"/>
</dbReference>